<sequence>MNFKKTTNSIENLDSFIDGAETQKELSSKKGKESFGAKFSKELGVKIRKKYTTYTLAKFIENSLVSQIPYIKDEVLVWIFDQAKWYNTSMSEFVKFKMGLIEAPQPNDEKIKERMTNYIIYISHENKELIRKIADNLGVSMATYSEIKLTATYELKDIFTFDQIMQFRAEAMNFDLDLEEYIAMRIKG</sequence>
<dbReference type="KEGG" id="cure:CUREO_1638"/>
<dbReference type="EMBL" id="CP012195">
    <property type="protein sequence ID" value="AKT91444.1"/>
    <property type="molecule type" value="Genomic_DNA"/>
</dbReference>
<accession>A0AAU8UHQ3</accession>
<dbReference type="RefSeq" id="WP_016646335.1">
    <property type="nucleotide sequence ID" value="NZ_CP012195.1"/>
</dbReference>
<organism evidence="1 2">
    <name type="scientific">Campylobacter ureolyticus RIGS 9880</name>
    <dbReference type="NCBI Taxonomy" id="1032069"/>
    <lineage>
        <taxon>Bacteria</taxon>
        <taxon>Pseudomonadati</taxon>
        <taxon>Campylobacterota</taxon>
        <taxon>Epsilonproteobacteria</taxon>
        <taxon>Campylobacterales</taxon>
        <taxon>Campylobacteraceae</taxon>
        <taxon>Campylobacter</taxon>
    </lineage>
</organism>
<dbReference type="AlphaFoldDB" id="A0AAU8UHQ3"/>
<gene>
    <name evidence="1" type="ORF">CUREO_1638</name>
</gene>
<protein>
    <submittedName>
        <fullName evidence="1">Uncharacterized protein</fullName>
    </submittedName>
</protein>
<evidence type="ECO:0000313" key="2">
    <source>
        <dbReference type="Proteomes" id="UP000063971"/>
    </source>
</evidence>
<dbReference type="Proteomes" id="UP000063971">
    <property type="component" value="Chromosome"/>
</dbReference>
<proteinExistence type="predicted"/>
<name>A0AAU8UHQ3_9BACT</name>
<evidence type="ECO:0000313" key="1">
    <source>
        <dbReference type="EMBL" id="AKT91444.1"/>
    </source>
</evidence>
<reference evidence="1 2" key="1">
    <citation type="journal article" date="2015" name="Genome Announc.">
        <title>Complete Genome Sequence of the Campylobacter ureolyticus Clinical Isolate RIGS 9880.</title>
        <authorList>
            <person name="Miller W.G."/>
            <person name="Yee E."/>
            <person name="On S.L."/>
            <person name="Andersen L.P."/>
            <person name="Bono J.L."/>
        </authorList>
    </citation>
    <scope>NUCLEOTIDE SEQUENCE [LARGE SCALE GENOMIC DNA]</scope>
    <source>
        <strain evidence="1 2">RIGS 9880</strain>
    </source>
</reference>